<dbReference type="GO" id="GO:0006952">
    <property type="term" value="P:defense response"/>
    <property type="evidence" value="ECO:0007669"/>
    <property type="project" value="UniProtKB-KW"/>
</dbReference>
<dbReference type="AlphaFoldDB" id="A0A199UL59"/>
<dbReference type="EMBL" id="LSRQ01006777">
    <property type="protein sequence ID" value="OAY65627.1"/>
    <property type="molecule type" value="Genomic_DNA"/>
</dbReference>
<feature type="transmembrane region" description="Helical" evidence="9">
    <location>
        <begin position="192"/>
        <end position="211"/>
    </location>
</feature>
<proteinExistence type="inferred from homology"/>
<comment type="caution">
    <text evidence="10">The sequence shown here is derived from an EMBL/GenBank/DDBJ whole genome shotgun (WGS) entry which is preliminary data.</text>
</comment>
<keyword evidence="8" id="KW-0112">Calmodulin-binding</keyword>
<evidence type="ECO:0000256" key="3">
    <source>
        <dbReference type="ARBA" id="ARBA00022692"/>
    </source>
</evidence>
<dbReference type="PANTHER" id="PTHR31942:SF9">
    <property type="entry name" value="MLO-LIKE PROTEIN 4"/>
    <property type="match status" value="1"/>
</dbReference>
<sequence>MGEGRSLAETPTWSVATVTTAMVAVCFLVERSISRFGKWLKKTKRKAMLAALEKIREELMLLGFISLMLSQTARWISEICMPSSLFSSCFYTCSKNDFEDLLSGDTESGLSNQTTLAKTFYGGSPPHQCSEGHEPFVSLEGLEQLHRFLFILGITHVLYSFVTVVLSMFKIYSWRKWENQAYPLSSQDLQGLNIYFWLSFVPAISSVAYFSEDLVMLVGTELQHVVVQLALEVVEATGPCVGTQLKPRDDLFWFGKPEILLWLIQFISFQWELSAQACFLKNHYMVIIRLVSGLLVQFWCSYCTLPLNVIITQMGSKFKKSLISESVRESLHSWCKRVKGKAKRDSSSLSRLETVRSTCSLESTVYETDETNTVGTLSRTISRASLDELATTATISSSSLSNRSRIQVT</sequence>
<comment type="function">
    <text evidence="8">May be involved in modulation of pathogen defense and leaf cell death.</text>
</comment>
<evidence type="ECO:0000313" key="10">
    <source>
        <dbReference type="EMBL" id="OAY65627.1"/>
    </source>
</evidence>
<feature type="transmembrane region" description="Helical" evidence="9">
    <location>
        <begin position="12"/>
        <end position="34"/>
    </location>
</feature>
<dbReference type="GO" id="GO:0016020">
    <property type="term" value="C:membrane"/>
    <property type="evidence" value="ECO:0007669"/>
    <property type="project" value="UniProtKB-SubCell"/>
</dbReference>
<keyword evidence="5 8" id="KW-1133">Transmembrane helix</keyword>
<evidence type="ECO:0000256" key="7">
    <source>
        <dbReference type="ARBA" id="ARBA00023265"/>
    </source>
</evidence>
<evidence type="ECO:0000256" key="6">
    <source>
        <dbReference type="ARBA" id="ARBA00023136"/>
    </source>
</evidence>
<protein>
    <recommendedName>
        <fullName evidence="8">MLO-like protein</fullName>
    </recommendedName>
</protein>
<dbReference type="PANTHER" id="PTHR31942">
    <property type="entry name" value="MLO-LIKE PROTEIN 1"/>
    <property type="match status" value="1"/>
</dbReference>
<gene>
    <name evidence="8" type="primary">MLO</name>
    <name evidence="10" type="ORF">ACMD2_05311</name>
</gene>
<keyword evidence="7 8" id="KW-0568">Pathogenesis-related protein</keyword>
<evidence type="ECO:0000256" key="4">
    <source>
        <dbReference type="ARBA" id="ARBA00022821"/>
    </source>
</evidence>
<dbReference type="GO" id="GO:0005516">
    <property type="term" value="F:calmodulin binding"/>
    <property type="evidence" value="ECO:0007669"/>
    <property type="project" value="UniProtKB-KW"/>
</dbReference>
<name>A0A199UL59_ANACO</name>
<comment type="domain">
    <text evidence="8">The C-terminus contains a calmodulin-binding domain, which binds calmodulin in a calcium-dependent fashion.</text>
</comment>
<evidence type="ECO:0000256" key="2">
    <source>
        <dbReference type="ARBA" id="ARBA00006574"/>
    </source>
</evidence>
<dbReference type="InterPro" id="IPR004326">
    <property type="entry name" value="Mlo"/>
</dbReference>
<feature type="transmembrane region" description="Helical" evidence="9">
    <location>
        <begin position="148"/>
        <end position="172"/>
    </location>
</feature>
<comment type="similarity">
    <text evidence="2 8">Belongs to the MLO family.</text>
</comment>
<keyword evidence="6 8" id="KW-0472">Membrane</keyword>
<evidence type="ECO:0000313" key="11">
    <source>
        <dbReference type="Proteomes" id="UP000092600"/>
    </source>
</evidence>
<evidence type="ECO:0000256" key="5">
    <source>
        <dbReference type="ARBA" id="ARBA00022989"/>
    </source>
</evidence>
<keyword evidence="4 8" id="KW-0611">Plant defense</keyword>
<organism evidence="10 11">
    <name type="scientific">Ananas comosus</name>
    <name type="common">Pineapple</name>
    <name type="synonym">Ananas ananas</name>
    <dbReference type="NCBI Taxonomy" id="4615"/>
    <lineage>
        <taxon>Eukaryota</taxon>
        <taxon>Viridiplantae</taxon>
        <taxon>Streptophyta</taxon>
        <taxon>Embryophyta</taxon>
        <taxon>Tracheophyta</taxon>
        <taxon>Spermatophyta</taxon>
        <taxon>Magnoliopsida</taxon>
        <taxon>Liliopsida</taxon>
        <taxon>Poales</taxon>
        <taxon>Bromeliaceae</taxon>
        <taxon>Bromelioideae</taxon>
        <taxon>Ananas</taxon>
    </lineage>
</organism>
<feature type="non-terminal residue" evidence="10">
    <location>
        <position position="409"/>
    </location>
</feature>
<dbReference type="STRING" id="4615.A0A199UL59"/>
<dbReference type="Pfam" id="PF03094">
    <property type="entry name" value="Mlo"/>
    <property type="match status" value="2"/>
</dbReference>
<evidence type="ECO:0000256" key="9">
    <source>
        <dbReference type="SAM" id="Phobius"/>
    </source>
</evidence>
<keyword evidence="3 8" id="KW-0812">Transmembrane</keyword>
<feature type="transmembrane region" description="Helical" evidence="9">
    <location>
        <begin position="287"/>
        <end position="311"/>
    </location>
</feature>
<reference evidence="10 11" key="1">
    <citation type="journal article" date="2016" name="DNA Res.">
        <title>The draft genome of MD-2 pineapple using hybrid error correction of long reads.</title>
        <authorList>
            <person name="Redwan R.M."/>
            <person name="Saidin A."/>
            <person name="Kumar S.V."/>
        </authorList>
    </citation>
    <scope>NUCLEOTIDE SEQUENCE [LARGE SCALE GENOMIC DNA]</scope>
    <source>
        <strain evidence="11">cv. MD2</strain>
        <tissue evidence="10">Leaf</tissue>
    </source>
</reference>
<evidence type="ECO:0000256" key="8">
    <source>
        <dbReference type="RuleBase" id="RU280816"/>
    </source>
</evidence>
<dbReference type="Proteomes" id="UP000092600">
    <property type="component" value="Unassembled WGS sequence"/>
</dbReference>
<evidence type="ECO:0000256" key="1">
    <source>
        <dbReference type="ARBA" id="ARBA00004141"/>
    </source>
</evidence>
<comment type="subcellular location">
    <subcellularLocation>
        <location evidence="1 8">Membrane</location>
        <topology evidence="1 8">Multi-pass membrane protein</topology>
    </subcellularLocation>
</comment>
<accession>A0A199UL59</accession>